<feature type="chain" id="PRO_5002134264" description="DUF1593 domain-containing protein" evidence="1">
    <location>
        <begin position="19"/>
        <end position="503"/>
    </location>
</feature>
<dbReference type="InterPro" id="IPR011483">
    <property type="entry name" value="Sde182_NH-like"/>
</dbReference>
<gene>
    <name evidence="4" type="ORF">BN869_000007136_1</name>
</gene>
<evidence type="ECO:0000313" key="4">
    <source>
        <dbReference type="EMBL" id="CEO51078.1"/>
    </source>
</evidence>
<dbReference type="Gene3D" id="2.60.40.10">
    <property type="entry name" value="Immunoglobulins"/>
    <property type="match status" value="1"/>
</dbReference>
<dbReference type="AlphaFoldDB" id="A0A0B7K118"/>
<accession>A0A0B7K118</accession>
<dbReference type="InterPro" id="IPR036452">
    <property type="entry name" value="Ribo_hydro-like"/>
</dbReference>
<organism evidence="4">
    <name type="scientific">Bionectria ochroleuca</name>
    <name type="common">Gliocladium roseum</name>
    <dbReference type="NCBI Taxonomy" id="29856"/>
    <lineage>
        <taxon>Eukaryota</taxon>
        <taxon>Fungi</taxon>
        <taxon>Dikarya</taxon>
        <taxon>Ascomycota</taxon>
        <taxon>Pezizomycotina</taxon>
        <taxon>Sordariomycetes</taxon>
        <taxon>Hypocreomycetidae</taxon>
        <taxon>Hypocreales</taxon>
        <taxon>Bionectriaceae</taxon>
        <taxon>Clonostachys</taxon>
    </lineage>
</organism>
<feature type="domain" description="Cellulose-binding Sde182 C-terminal" evidence="3">
    <location>
        <begin position="390"/>
        <end position="479"/>
    </location>
</feature>
<proteinExistence type="predicted"/>
<dbReference type="InterPro" id="IPR013783">
    <property type="entry name" value="Ig-like_fold"/>
</dbReference>
<dbReference type="InterPro" id="IPR048527">
    <property type="entry name" value="Sde182_C"/>
</dbReference>
<dbReference type="GO" id="GO:0016799">
    <property type="term" value="F:hydrolase activity, hydrolyzing N-glycosyl compounds"/>
    <property type="evidence" value="ECO:0007669"/>
    <property type="project" value="InterPro"/>
</dbReference>
<feature type="domain" description="Cellulose-binding Sde182 nucleoside hydrolase-like" evidence="2">
    <location>
        <begin position="36"/>
        <end position="304"/>
    </location>
</feature>
<evidence type="ECO:0000259" key="2">
    <source>
        <dbReference type="Pfam" id="PF07632"/>
    </source>
</evidence>
<dbReference type="EMBL" id="CDPU01000021">
    <property type="protein sequence ID" value="CEO51078.1"/>
    <property type="molecule type" value="Genomic_DNA"/>
</dbReference>
<protein>
    <recommendedName>
        <fullName evidence="5">DUF1593 domain-containing protein</fullName>
    </recommendedName>
</protein>
<dbReference type="Pfam" id="PF21027">
    <property type="entry name" value="Sde0182_C"/>
    <property type="match status" value="1"/>
</dbReference>
<sequence>MLYKRLLLGFATLVRVFGNPAGDQQCLSSRYEHKTRLFVLTDMSNEPDDQMSFVRLLTYANEIDIRGIAATTSTWLRNKTDPETIREVIGGYGEVLGNLNANVPTDASYPSKDELLSKVSVGHAVYGLASLKLPLSGAGEALVKAADDAKADDPLWVSVWGGAVVLAEALSHVSKTREKEAVERFVSKLRVYSISDQDDAGAWIRTNYPELFMVVSLHGFNEYTRATWNGISGEEYRHFDKGGPETSLVSNAWLEDNIRIGALGAHYLNWTFIMEGDTPAFLTLIQNGLGDIEHPDWGSWGGRYTLADASGAHQVYADCTDYVQGANGEAFISSFATIWRWRQDYQYDFAARMQWTINFDYSKNNHQPVAVVNGTCGPSALELDFVKGTEVVLDASDSWDPDGDGLSFEWFHYREAGTRGLEGFNIPLISQDVKIAKLNDQGSIVSLDVVKSTKPLHIILAIRDDHDMALVTYRRIILSAKDSQNFSIRALGEEFQEIEYYRR</sequence>
<feature type="signal peptide" evidence="1">
    <location>
        <begin position="1"/>
        <end position="18"/>
    </location>
</feature>
<dbReference type="Gene3D" id="3.90.245.10">
    <property type="entry name" value="Ribonucleoside hydrolase-like"/>
    <property type="match status" value="1"/>
</dbReference>
<reference evidence="4" key="1">
    <citation type="submission" date="2015-01" db="EMBL/GenBank/DDBJ databases">
        <authorList>
            <person name="Durling Mikael"/>
        </authorList>
    </citation>
    <scope>NUCLEOTIDE SEQUENCE</scope>
</reference>
<name>A0A0B7K118_BIOOC</name>
<evidence type="ECO:0000256" key="1">
    <source>
        <dbReference type="SAM" id="SignalP"/>
    </source>
</evidence>
<keyword evidence="1" id="KW-0732">Signal</keyword>
<evidence type="ECO:0008006" key="5">
    <source>
        <dbReference type="Google" id="ProtNLM"/>
    </source>
</evidence>
<dbReference type="Pfam" id="PF07632">
    <property type="entry name" value="Sde182_NH-like"/>
    <property type="match status" value="1"/>
</dbReference>
<evidence type="ECO:0000259" key="3">
    <source>
        <dbReference type="Pfam" id="PF21027"/>
    </source>
</evidence>